<comment type="subcellular location">
    <subcellularLocation>
        <location evidence="1">Secreted</location>
    </subcellularLocation>
</comment>
<proteinExistence type="inferred from homology"/>
<evidence type="ECO:0000256" key="5">
    <source>
        <dbReference type="SAM" id="MobiDB-lite"/>
    </source>
</evidence>
<dbReference type="InterPro" id="IPR013593">
    <property type="entry name" value="Melanocortin_N"/>
</dbReference>
<evidence type="ECO:0000313" key="8">
    <source>
        <dbReference type="EMBL" id="KAK0143986.1"/>
    </source>
</evidence>
<evidence type="ECO:0000256" key="4">
    <source>
        <dbReference type="ARBA" id="ARBA00022702"/>
    </source>
</evidence>
<dbReference type="EMBL" id="JAOPHQ010003175">
    <property type="protein sequence ID" value="KAK0143986.1"/>
    <property type="molecule type" value="Genomic_DNA"/>
</dbReference>
<gene>
    <name evidence="8" type="primary">pomcb_0</name>
    <name evidence="8" type="ORF">N1851_017672</name>
</gene>
<comment type="similarity">
    <text evidence="2">Belongs to the POMC family.</text>
</comment>
<feature type="chain" id="PRO_5041298000" evidence="6">
    <location>
        <begin position="20"/>
        <end position="284"/>
    </location>
</feature>
<sequence length="284" mass="31361">MHASWLIAVFAACVCCPAAMDLCWESSVCSDLRSKERLLDCISLCGSRTQVSTHRSTAPDDEDDPWLDLLLSSLGGPPPEKPLRPSARGRNEDQRRYVMEHFRWEKPYGRKLRPDKVATSSTEGAVTSQWTGVSPPPTGGVVVGEEEQGTKDGKKVVLDVRDLEVQPLQGVTFGPQVSLLSTQDTKDAGTYRMNHFRWGSPPKRHGRFLNLWAKKPLPKLLLTEEAVRFSSSRLQQVGKGPFPMTTISVLWPHSPTPPPPLVHAEVWELHFVDGHGSALGLAVA</sequence>
<feature type="domain" description="Pro-opiomelanocortin/corticotropin ACTH central region" evidence="7">
    <location>
        <begin position="190"/>
        <end position="231"/>
    </location>
</feature>
<dbReference type="InterPro" id="IPR050878">
    <property type="entry name" value="POMC-derived_peptides"/>
</dbReference>
<dbReference type="Pfam" id="PF00976">
    <property type="entry name" value="ACTH_domain"/>
    <property type="match status" value="2"/>
</dbReference>
<dbReference type="PANTHER" id="PTHR11416:SF7">
    <property type="entry name" value="PRO-OPIOMELANOCORTIN"/>
    <property type="match status" value="1"/>
</dbReference>
<organism evidence="8 9">
    <name type="scientific">Merluccius polli</name>
    <name type="common">Benguela hake</name>
    <name type="synonym">Merluccius cadenati</name>
    <dbReference type="NCBI Taxonomy" id="89951"/>
    <lineage>
        <taxon>Eukaryota</taxon>
        <taxon>Metazoa</taxon>
        <taxon>Chordata</taxon>
        <taxon>Craniata</taxon>
        <taxon>Vertebrata</taxon>
        <taxon>Euteleostomi</taxon>
        <taxon>Actinopterygii</taxon>
        <taxon>Neopterygii</taxon>
        <taxon>Teleostei</taxon>
        <taxon>Neoteleostei</taxon>
        <taxon>Acanthomorphata</taxon>
        <taxon>Zeiogadaria</taxon>
        <taxon>Gadariae</taxon>
        <taxon>Gadiformes</taxon>
        <taxon>Gadoidei</taxon>
        <taxon>Merlucciidae</taxon>
        <taxon>Merluccius</taxon>
    </lineage>
</organism>
<dbReference type="GO" id="GO:0007218">
    <property type="term" value="P:neuropeptide signaling pathway"/>
    <property type="evidence" value="ECO:0007669"/>
    <property type="project" value="TreeGrafter"/>
</dbReference>
<dbReference type="GO" id="GO:0005576">
    <property type="term" value="C:extracellular region"/>
    <property type="evidence" value="ECO:0007669"/>
    <property type="project" value="UniProtKB-SubCell"/>
</dbReference>
<accession>A0AA47NYV6</accession>
<feature type="compositionally biased region" description="Polar residues" evidence="5">
    <location>
        <begin position="118"/>
        <end position="130"/>
    </location>
</feature>
<dbReference type="SMART" id="SM01363">
    <property type="entry name" value="ACTH_domain"/>
    <property type="match status" value="2"/>
</dbReference>
<evidence type="ECO:0000259" key="7">
    <source>
        <dbReference type="SMART" id="SM01363"/>
    </source>
</evidence>
<feature type="region of interest" description="Disordered" evidence="5">
    <location>
        <begin position="114"/>
        <end position="150"/>
    </location>
</feature>
<feature type="domain" description="Pro-opiomelanocortin/corticotropin ACTH central region" evidence="7">
    <location>
        <begin position="96"/>
        <end position="134"/>
    </location>
</feature>
<evidence type="ECO:0000256" key="2">
    <source>
        <dbReference type="ARBA" id="ARBA00005832"/>
    </source>
</evidence>
<protein>
    <submittedName>
        <fullName evidence="8">Pro-opiomelanocortin B</fullName>
    </submittedName>
</protein>
<dbReference type="AlphaFoldDB" id="A0AA47NYV6"/>
<evidence type="ECO:0000256" key="6">
    <source>
        <dbReference type="SAM" id="SignalP"/>
    </source>
</evidence>
<reference evidence="8" key="1">
    <citation type="journal article" date="2023" name="Front. Mar. Sci.">
        <title>A new Merluccius polli reference genome to investigate the effects of global change in West African waters.</title>
        <authorList>
            <person name="Mateo J.L."/>
            <person name="Blanco-Fernandez C."/>
            <person name="Garcia-Vazquez E."/>
            <person name="Machado-Schiaffino G."/>
        </authorList>
    </citation>
    <scope>NUCLEOTIDE SEQUENCE</scope>
    <source>
        <strain evidence="8">C29</strain>
        <tissue evidence="8">Fin</tissue>
    </source>
</reference>
<dbReference type="InterPro" id="IPR013531">
    <property type="entry name" value="Mcrtin_ACTH_cent"/>
</dbReference>
<dbReference type="Pfam" id="PF08384">
    <property type="entry name" value="NPP"/>
    <property type="match status" value="1"/>
</dbReference>
<dbReference type="PANTHER" id="PTHR11416">
    <property type="entry name" value="PRO-OPIOMELANOCORTIN"/>
    <property type="match status" value="1"/>
</dbReference>
<keyword evidence="4" id="KW-0372">Hormone</keyword>
<feature type="region of interest" description="Disordered" evidence="5">
    <location>
        <begin position="52"/>
        <end position="92"/>
    </location>
</feature>
<feature type="signal peptide" evidence="6">
    <location>
        <begin position="1"/>
        <end position="19"/>
    </location>
</feature>
<name>A0AA47NYV6_MERPO</name>
<keyword evidence="6" id="KW-0732">Signal</keyword>
<dbReference type="GO" id="GO:0005184">
    <property type="term" value="F:neuropeptide hormone activity"/>
    <property type="evidence" value="ECO:0007669"/>
    <property type="project" value="TreeGrafter"/>
</dbReference>
<dbReference type="Proteomes" id="UP001174136">
    <property type="component" value="Unassembled WGS sequence"/>
</dbReference>
<keyword evidence="3" id="KW-0964">Secreted</keyword>
<evidence type="ECO:0000256" key="1">
    <source>
        <dbReference type="ARBA" id="ARBA00004613"/>
    </source>
</evidence>
<evidence type="ECO:0000256" key="3">
    <source>
        <dbReference type="ARBA" id="ARBA00022525"/>
    </source>
</evidence>
<comment type="caution">
    <text evidence="8">The sequence shown here is derived from an EMBL/GenBank/DDBJ whole genome shotgun (WGS) entry which is preliminary data.</text>
</comment>
<keyword evidence="9" id="KW-1185">Reference proteome</keyword>
<evidence type="ECO:0000313" key="9">
    <source>
        <dbReference type="Proteomes" id="UP001174136"/>
    </source>
</evidence>